<dbReference type="PANTHER" id="PTHR19297">
    <property type="entry name" value="GLYCOSYLTRANSFERASE 14 FAMILY MEMBER"/>
    <property type="match status" value="1"/>
</dbReference>
<dbReference type="GO" id="GO:0016020">
    <property type="term" value="C:membrane"/>
    <property type="evidence" value="ECO:0007669"/>
    <property type="project" value="UniProtKB-SubCell"/>
</dbReference>
<keyword evidence="3" id="KW-0328">Glycosyltransferase</keyword>
<keyword evidence="9" id="KW-0325">Glycoprotein</keyword>
<evidence type="ECO:0000256" key="2">
    <source>
        <dbReference type="ARBA" id="ARBA00004922"/>
    </source>
</evidence>
<comment type="pathway">
    <text evidence="2">Protein modification; protein glycosylation.</text>
</comment>
<evidence type="ECO:0000256" key="8">
    <source>
        <dbReference type="ARBA" id="ARBA00023136"/>
    </source>
</evidence>
<evidence type="ECO:0000256" key="6">
    <source>
        <dbReference type="ARBA" id="ARBA00022968"/>
    </source>
</evidence>
<dbReference type="Pfam" id="PF02485">
    <property type="entry name" value="Branch"/>
    <property type="match status" value="1"/>
</dbReference>
<dbReference type="OrthoDB" id="2019572at2759"/>
<dbReference type="EMBL" id="UYRU01044815">
    <property type="protein sequence ID" value="VDK87839.1"/>
    <property type="molecule type" value="Genomic_DNA"/>
</dbReference>
<evidence type="ECO:0000256" key="5">
    <source>
        <dbReference type="ARBA" id="ARBA00022692"/>
    </source>
</evidence>
<dbReference type="Proteomes" id="UP000281553">
    <property type="component" value="Unassembled WGS sequence"/>
</dbReference>
<name>A0A3P6TWW5_DIBLA</name>
<proteinExistence type="inferred from homology"/>
<keyword evidence="7" id="KW-1133">Transmembrane helix</keyword>
<protein>
    <submittedName>
        <fullName evidence="11">Uncharacterized protein</fullName>
    </submittedName>
</protein>
<organism evidence="11 12">
    <name type="scientific">Dibothriocephalus latus</name>
    <name type="common">Fish tapeworm</name>
    <name type="synonym">Diphyllobothrium latum</name>
    <dbReference type="NCBI Taxonomy" id="60516"/>
    <lineage>
        <taxon>Eukaryota</taxon>
        <taxon>Metazoa</taxon>
        <taxon>Spiralia</taxon>
        <taxon>Lophotrochozoa</taxon>
        <taxon>Platyhelminthes</taxon>
        <taxon>Cestoda</taxon>
        <taxon>Eucestoda</taxon>
        <taxon>Diphyllobothriidea</taxon>
        <taxon>Diphyllobothriidae</taxon>
        <taxon>Dibothriocephalus</taxon>
    </lineage>
</organism>
<comment type="subcellular location">
    <subcellularLocation>
        <location evidence="1">Membrane</location>
        <topology evidence="1">Single-pass type II membrane protein</topology>
    </subcellularLocation>
</comment>
<evidence type="ECO:0000256" key="7">
    <source>
        <dbReference type="ARBA" id="ARBA00022989"/>
    </source>
</evidence>
<dbReference type="GO" id="GO:0008375">
    <property type="term" value="F:acetylglucosaminyltransferase activity"/>
    <property type="evidence" value="ECO:0007669"/>
    <property type="project" value="TreeGrafter"/>
</dbReference>
<evidence type="ECO:0000256" key="9">
    <source>
        <dbReference type="ARBA" id="ARBA00023180"/>
    </source>
</evidence>
<dbReference type="PANTHER" id="PTHR19297:SF185">
    <property type="entry name" value="BETA-1,3-GALACTOSYL-O-GLYCOSYL-GLYCOPROTEIN BETA-1,6-N-ACETYLGLUCOSAMINYLTRANSFERASE 3"/>
    <property type="match status" value="1"/>
</dbReference>
<keyword evidence="6" id="KW-0735">Signal-anchor</keyword>
<keyword evidence="4" id="KW-0808">Transferase</keyword>
<keyword evidence="5" id="KW-0812">Transmembrane</keyword>
<dbReference type="InterPro" id="IPR003406">
    <property type="entry name" value="Glyco_trans_14"/>
</dbReference>
<dbReference type="AlphaFoldDB" id="A0A3P6TWW5"/>
<accession>A0A3P6TWW5</accession>
<evidence type="ECO:0000256" key="1">
    <source>
        <dbReference type="ARBA" id="ARBA00004606"/>
    </source>
</evidence>
<reference evidence="11 12" key="1">
    <citation type="submission" date="2018-11" db="EMBL/GenBank/DDBJ databases">
        <authorList>
            <consortium name="Pathogen Informatics"/>
        </authorList>
    </citation>
    <scope>NUCLEOTIDE SEQUENCE [LARGE SCALE GENOMIC DNA]</scope>
</reference>
<evidence type="ECO:0000256" key="4">
    <source>
        <dbReference type="ARBA" id="ARBA00022679"/>
    </source>
</evidence>
<sequence length="114" mass="12933">MSLKPDECNLPEVRQTGTIIVSATISNDYDVIEKDKTRFDFYRYPILHRPPHGLQLYKGSVHVALSWAFVDFIFTDPRVRDLLDFLPHVGVPDEAFFSTVNHNALLNAPGGFPC</sequence>
<gene>
    <name evidence="11" type="ORF">DILT_LOCUS4088</name>
</gene>
<evidence type="ECO:0000256" key="3">
    <source>
        <dbReference type="ARBA" id="ARBA00022676"/>
    </source>
</evidence>
<evidence type="ECO:0000313" key="12">
    <source>
        <dbReference type="Proteomes" id="UP000281553"/>
    </source>
</evidence>
<keyword evidence="8" id="KW-0472">Membrane</keyword>
<evidence type="ECO:0000256" key="10">
    <source>
        <dbReference type="ARBA" id="ARBA00038150"/>
    </source>
</evidence>
<keyword evidence="12" id="KW-1185">Reference proteome</keyword>
<comment type="similarity">
    <text evidence="10">Belongs to the glycosyltransferase 14 family.</text>
</comment>
<evidence type="ECO:0000313" key="11">
    <source>
        <dbReference type="EMBL" id="VDK87839.1"/>
    </source>
</evidence>